<evidence type="ECO:0000256" key="3">
    <source>
        <dbReference type="PIRNR" id="PIRNR002070"/>
    </source>
</evidence>
<name>A0ABX2SZ53_9BACL</name>
<sequence>MLNQVTLIGRLVKKPELRESEGGLNYLKATIAVQSNYKNKDGDYEVEFLEFTAFGKVAQNTAKYCDKGSLINLLGSLSNNVYKDKNGVTHYQMSLIANKINFLSKGNKQEEIKEEDIFTLGQ</sequence>
<comment type="caution">
    <text evidence="2">Lacks conserved residue(s) required for the propagation of feature annotation.</text>
</comment>
<evidence type="ECO:0000313" key="4">
    <source>
        <dbReference type="EMBL" id="NYS47642.1"/>
    </source>
</evidence>
<dbReference type="NCBIfam" id="TIGR00621">
    <property type="entry name" value="ssb"/>
    <property type="match status" value="1"/>
</dbReference>
<dbReference type="InterPro" id="IPR011344">
    <property type="entry name" value="ssDNA-bd"/>
</dbReference>
<reference evidence="4 5" key="1">
    <citation type="submission" date="2020-07" db="EMBL/GenBank/DDBJ databases">
        <title>MOT database genomes.</title>
        <authorList>
            <person name="Joseph S."/>
            <person name="Aduse-Opoku J."/>
            <person name="Hashim A."/>
            <person name="Wade W."/>
            <person name="Curtis M."/>
        </authorList>
    </citation>
    <scope>NUCLEOTIDE SEQUENCE [LARGE SCALE GENOMIC DNA]</scope>
    <source>
        <strain evidence="4 5">CIP 106318</strain>
    </source>
</reference>
<comment type="subunit">
    <text evidence="2">Homotetramer.</text>
</comment>
<dbReference type="GO" id="GO:0003677">
    <property type="term" value="F:DNA binding"/>
    <property type="evidence" value="ECO:0007669"/>
    <property type="project" value="UniProtKB-KW"/>
</dbReference>
<dbReference type="HAMAP" id="MF_00984">
    <property type="entry name" value="SSB"/>
    <property type="match status" value="1"/>
</dbReference>
<dbReference type="RefSeq" id="WP_179941429.1">
    <property type="nucleotide sequence ID" value="NZ_JACBYF010000009.1"/>
</dbReference>
<gene>
    <name evidence="4" type="ORF">HZY85_05445</name>
</gene>
<dbReference type="PIRSF" id="PIRSF002070">
    <property type="entry name" value="SSB"/>
    <property type="match status" value="1"/>
</dbReference>
<accession>A0ABX2SZ53</accession>
<evidence type="ECO:0000313" key="5">
    <source>
        <dbReference type="Proteomes" id="UP000531840"/>
    </source>
</evidence>
<dbReference type="InterPro" id="IPR000424">
    <property type="entry name" value="Primosome_PriB/ssb"/>
</dbReference>
<dbReference type="SUPFAM" id="SSF50249">
    <property type="entry name" value="Nucleic acid-binding proteins"/>
    <property type="match status" value="1"/>
</dbReference>
<dbReference type="EMBL" id="JACBYF010000009">
    <property type="protein sequence ID" value="NYS47642.1"/>
    <property type="molecule type" value="Genomic_DNA"/>
</dbReference>
<evidence type="ECO:0000256" key="2">
    <source>
        <dbReference type="HAMAP-Rule" id="MF_00984"/>
    </source>
</evidence>
<keyword evidence="1 2" id="KW-0238">DNA-binding</keyword>
<comment type="caution">
    <text evidence="4">The sequence shown here is derived from an EMBL/GenBank/DDBJ whole genome shotgun (WGS) entry which is preliminary data.</text>
</comment>
<dbReference type="CDD" id="cd04496">
    <property type="entry name" value="SSB_OBF"/>
    <property type="match status" value="1"/>
</dbReference>
<protein>
    <recommendedName>
        <fullName evidence="2 3">Single-stranded DNA-binding protein</fullName>
        <shortName evidence="2">SSB</shortName>
    </recommendedName>
</protein>
<organism evidence="4 5">
    <name type="scientific">Gemelliphila palaticanis</name>
    <dbReference type="NCBI Taxonomy" id="81950"/>
    <lineage>
        <taxon>Bacteria</taxon>
        <taxon>Bacillati</taxon>
        <taxon>Bacillota</taxon>
        <taxon>Bacilli</taxon>
        <taxon>Bacillales</taxon>
        <taxon>Gemellaceae</taxon>
        <taxon>Gemelliphila</taxon>
    </lineage>
</organism>
<dbReference type="PANTHER" id="PTHR10302:SF27">
    <property type="entry name" value="SINGLE-STRANDED DNA-BINDING PROTEIN"/>
    <property type="match status" value="1"/>
</dbReference>
<dbReference type="Pfam" id="PF00436">
    <property type="entry name" value="SSB"/>
    <property type="match status" value="1"/>
</dbReference>
<dbReference type="PANTHER" id="PTHR10302">
    <property type="entry name" value="SINGLE-STRANDED DNA-BINDING PROTEIN"/>
    <property type="match status" value="1"/>
</dbReference>
<dbReference type="Gene3D" id="2.40.50.140">
    <property type="entry name" value="Nucleic acid-binding proteins"/>
    <property type="match status" value="1"/>
</dbReference>
<keyword evidence="5" id="KW-1185">Reference proteome</keyword>
<dbReference type="Proteomes" id="UP000531840">
    <property type="component" value="Unassembled WGS sequence"/>
</dbReference>
<proteinExistence type="inferred from homology"/>
<dbReference type="PROSITE" id="PS50935">
    <property type="entry name" value="SSB"/>
    <property type="match status" value="1"/>
</dbReference>
<evidence type="ECO:0000256" key="1">
    <source>
        <dbReference type="ARBA" id="ARBA00023125"/>
    </source>
</evidence>
<dbReference type="InterPro" id="IPR012340">
    <property type="entry name" value="NA-bd_OB-fold"/>
</dbReference>